<protein>
    <recommendedName>
        <fullName evidence="5">Integral membrane protein TmpA</fullName>
    </recommendedName>
</protein>
<feature type="transmembrane region" description="Helical" evidence="2">
    <location>
        <begin position="241"/>
        <end position="261"/>
    </location>
</feature>
<dbReference type="InterPro" id="IPR052979">
    <property type="entry name" value="Adenylate-forming_domain"/>
</dbReference>
<dbReference type="EMBL" id="JAVRRT010000031">
    <property type="protein sequence ID" value="KAK5162923.1"/>
    <property type="molecule type" value="Genomic_DNA"/>
</dbReference>
<dbReference type="PANTHER" id="PTHR33927:SF5">
    <property type="entry name" value="ENZYME, PUTATIVE (AFU_ORTHOLOGUE AFUA_8G01222)-RELATED"/>
    <property type="match status" value="1"/>
</dbReference>
<dbReference type="InterPro" id="IPR039261">
    <property type="entry name" value="FNR_nucleotide-bd"/>
</dbReference>
<keyword evidence="2" id="KW-1133">Transmembrane helix</keyword>
<organism evidence="3 4">
    <name type="scientific">Saxophila tyrrhenica</name>
    <dbReference type="NCBI Taxonomy" id="1690608"/>
    <lineage>
        <taxon>Eukaryota</taxon>
        <taxon>Fungi</taxon>
        <taxon>Dikarya</taxon>
        <taxon>Ascomycota</taxon>
        <taxon>Pezizomycotina</taxon>
        <taxon>Dothideomycetes</taxon>
        <taxon>Dothideomycetidae</taxon>
        <taxon>Mycosphaerellales</taxon>
        <taxon>Extremaceae</taxon>
        <taxon>Saxophila</taxon>
    </lineage>
</organism>
<feature type="transmembrane region" description="Helical" evidence="2">
    <location>
        <begin position="430"/>
        <end position="447"/>
    </location>
</feature>
<dbReference type="GeneID" id="89932404"/>
<dbReference type="PANTHER" id="PTHR33927">
    <property type="entry name" value="TRANSMEMBRANE PROTEIN"/>
    <property type="match status" value="1"/>
</dbReference>
<keyword evidence="2" id="KW-0812">Transmembrane</keyword>
<reference evidence="3 4" key="1">
    <citation type="submission" date="2023-08" db="EMBL/GenBank/DDBJ databases">
        <title>Black Yeasts Isolated from many extreme environments.</title>
        <authorList>
            <person name="Coleine C."/>
            <person name="Stajich J.E."/>
            <person name="Selbmann L."/>
        </authorList>
    </citation>
    <scope>NUCLEOTIDE SEQUENCE [LARGE SCALE GENOMIC DNA]</scope>
    <source>
        <strain evidence="3 4">CCFEE 5935</strain>
    </source>
</reference>
<feature type="transmembrane region" description="Helical" evidence="2">
    <location>
        <begin position="291"/>
        <end position="310"/>
    </location>
</feature>
<keyword evidence="2" id="KW-0472">Membrane</keyword>
<proteinExistence type="predicted"/>
<sequence>MTDRIAPWSAFSGLETDSLLHKDSSTWKEHPNYEAYEQNKYPWLAPTNILSVMVPTTTFLNLDQAFAQAWEAATADSDDLLDESATTRSERHEHLHPVFRPPRGPLPQRPRPIYVPNNIVIRRDSNGAPQLSFINSAPNCPRTGSFVAEVPKQQQTHCAAYADCWNDNPYSLPDLTPPAATFIDEKRLRIEQESLEPIFNLDDCTATAQDLSTLTTAHPLPRVQESSRWTNWRHMTYYMRMWALILLANIITIIVLLLSTVNNTSSFGYRDAATAVGANLLLATLARHEHFINMLFRMACILPISTPLWIRRRAAKVYSYGGIHSGCGISAMLWYIVYATLATFQFQGTRAEQTALAITTTLTIVLLVMIIGMAHPAVRRCFHNQWEVTHRFGGWTVVLLVWAQTVIIIVVNAHRASQPTVTVLSKTPTFYFLLIITVLIIYPWLRLRRRTITHSERLSNHALRLHFNDRRVSHCIGYRLATNPLLENHGFATIPNPTNSSGSDADPKKGYSILISNAGDWTSRQINDPPKHIWTKGAPTVGLMRVASLFSPLVILATGSGIGPALSFLQAKPEWQVRVIWSARSPLKTYGSDILNAVLKADPRAIVVDTALTGHPDLVALAWAVKEESRAEAVMVVANPKVTNTVVGGLEKRGVPAYGALFDS</sequence>
<dbReference type="SUPFAM" id="SSF52343">
    <property type="entry name" value="Ferredoxin reductase-like, C-terminal NADP-linked domain"/>
    <property type="match status" value="1"/>
</dbReference>
<evidence type="ECO:0000256" key="1">
    <source>
        <dbReference type="SAM" id="MobiDB-lite"/>
    </source>
</evidence>
<keyword evidence="4" id="KW-1185">Reference proteome</keyword>
<evidence type="ECO:0000313" key="4">
    <source>
        <dbReference type="Proteomes" id="UP001337655"/>
    </source>
</evidence>
<dbReference type="AlphaFoldDB" id="A0AAV9NTJ6"/>
<comment type="caution">
    <text evidence="3">The sequence shown here is derived from an EMBL/GenBank/DDBJ whole genome shotgun (WGS) entry which is preliminary data.</text>
</comment>
<dbReference type="Gene3D" id="3.40.50.80">
    <property type="entry name" value="Nucleotide-binding domain of ferredoxin-NADP reductase (FNR) module"/>
    <property type="match status" value="1"/>
</dbReference>
<gene>
    <name evidence="3" type="ORF">LTR77_011084</name>
</gene>
<evidence type="ECO:0000256" key="2">
    <source>
        <dbReference type="SAM" id="Phobius"/>
    </source>
</evidence>
<feature type="transmembrane region" description="Helical" evidence="2">
    <location>
        <begin position="353"/>
        <end position="371"/>
    </location>
</feature>
<evidence type="ECO:0000313" key="3">
    <source>
        <dbReference type="EMBL" id="KAK5162923.1"/>
    </source>
</evidence>
<feature type="region of interest" description="Disordered" evidence="1">
    <location>
        <begin position="84"/>
        <end position="111"/>
    </location>
</feature>
<dbReference type="RefSeq" id="XP_064653522.1">
    <property type="nucleotide sequence ID" value="XM_064808296.1"/>
</dbReference>
<accession>A0AAV9NTJ6</accession>
<feature type="transmembrane region" description="Helical" evidence="2">
    <location>
        <begin position="317"/>
        <end position="341"/>
    </location>
</feature>
<dbReference type="Proteomes" id="UP001337655">
    <property type="component" value="Unassembled WGS sequence"/>
</dbReference>
<feature type="compositionally biased region" description="Pro residues" evidence="1">
    <location>
        <begin position="99"/>
        <end position="110"/>
    </location>
</feature>
<feature type="transmembrane region" description="Helical" evidence="2">
    <location>
        <begin position="392"/>
        <end position="410"/>
    </location>
</feature>
<evidence type="ECO:0008006" key="5">
    <source>
        <dbReference type="Google" id="ProtNLM"/>
    </source>
</evidence>
<name>A0AAV9NTJ6_9PEZI</name>